<keyword evidence="2 4" id="KW-0238">DNA-binding</keyword>
<feature type="DNA-binding region" description="H-T-H motif" evidence="4">
    <location>
        <begin position="26"/>
        <end position="45"/>
    </location>
</feature>
<dbReference type="EMBL" id="BMZN01000003">
    <property type="protein sequence ID" value="GHC51845.1"/>
    <property type="molecule type" value="Genomic_DNA"/>
</dbReference>
<dbReference type="Gene3D" id="1.10.357.10">
    <property type="entry name" value="Tetracycline Repressor, domain 2"/>
    <property type="match status" value="1"/>
</dbReference>
<evidence type="ECO:0000256" key="3">
    <source>
        <dbReference type="ARBA" id="ARBA00023163"/>
    </source>
</evidence>
<protein>
    <submittedName>
        <fullName evidence="6">TetR family transcriptional regulator</fullName>
    </submittedName>
</protein>
<dbReference type="AlphaFoldDB" id="A0A8H9IIQ6"/>
<keyword evidence="1" id="KW-0805">Transcription regulation</keyword>
<keyword evidence="3" id="KW-0804">Transcription</keyword>
<dbReference type="Proteomes" id="UP000608923">
    <property type="component" value="Unassembled WGS sequence"/>
</dbReference>
<evidence type="ECO:0000313" key="7">
    <source>
        <dbReference type="Proteomes" id="UP000608923"/>
    </source>
</evidence>
<dbReference type="InterPro" id="IPR009057">
    <property type="entry name" value="Homeodomain-like_sf"/>
</dbReference>
<evidence type="ECO:0000256" key="1">
    <source>
        <dbReference type="ARBA" id="ARBA00023015"/>
    </source>
</evidence>
<accession>A0A8H9IIQ6</accession>
<evidence type="ECO:0000256" key="2">
    <source>
        <dbReference type="ARBA" id="ARBA00023125"/>
    </source>
</evidence>
<dbReference type="GO" id="GO:0003700">
    <property type="term" value="F:DNA-binding transcription factor activity"/>
    <property type="evidence" value="ECO:0007669"/>
    <property type="project" value="TreeGrafter"/>
</dbReference>
<proteinExistence type="predicted"/>
<sequence>MSKTTTERLQDAALARFAVQGFDATTMNEIAADVGIKKPSVYAHFRNKDELFMSLIPLMIESELAHARSVFQGGEAIRAQLLAYFHGIQERFDGSPQVRFWMRILFSPPVHLYEQVMQPMHIFMDDLEDIIRQAVGNSPLALAPLEVETQVIACMAMIESLQSELLFGGARKYRRRLTAIWTVFEAALAHPD</sequence>
<feature type="domain" description="HTH tetR-type" evidence="5">
    <location>
        <begin position="3"/>
        <end position="63"/>
    </location>
</feature>
<dbReference type="RefSeq" id="WP_189392859.1">
    <property type="nucleotide sequence ID" value="NZ_BMZN01000003.1"/>
</dbReference>
<dbReference type="Pfam" id="PF00440">
    <property type="entry name" value="TetR_N"/>
    <property type="match status" value="1"/>
</dbReference>
<organism evidence="6 7">
    <name type="scientific">Alcaligenes pakistanensis</name>
    <dbReference type="NCBI Taxonomy" id="1482717"/>
    <lineage>
        <taxon>Bacteria</taxon>
        <taxon>Pseudomonadati</taxon>
        <taxon>Pseudomonadota</taxon>
        <taxon>Betaproteobacteria</taxon>
        <taxon>Burkholderiales</taxon>
        <taxon>Alcaligenaceae</taxon>
        <taxon>Alcaligenes</taxon>
    </lineage>
</organism>
<dbReference type="SUPFAM" id="SSF46689">
    <property type="entry name" value="Homeodomain-like"/>
    <property type="match status" value="1"/>
</dbReference>
<dbReference type="PROSITE" id="PS50977">
    <property type="entry name" value="HTH_TETR_2"/>
    <property type="match status" value="1"/>
</dbReference>
<evidence type="ECO:0000259" key="5">
    <source>
        <dbReference type="PROSITE" id="PS50977"/>
    </source>
</evidence>
<dbReference type="InterPro" id="IPR001647">
    <property type="entry name" value="HTH_TetR"/>
</dbReference>
<dbReference type="PANTHER" id="PTHR30055">
    <property type="entry name" value="HTH-TYPE TRANSCRIPTIONAL REGULATOR RUTR"/>
    <property type="match status" value="1"/>
</dbReference>
<dbReference type="PANTHER" id="PTHR30055:SF238">
    <property type="entry name" value="MYCOFACTOCIN BIOSYNTHESIS TRANSCRIPTIONAL REGULATOR MFTR-RELATED"/>
    <property type="match status" value="1"/>
</dbReference>
<evidence type="ECO:0000313" key="6">
    <source>
        <dbReference type="EMBL" id="GHC51845.1"/>
    </source>
</evidence>
<gene>
    <name evidence="6" type="ORF">GCM10010096_24960</name>
</gene>
<dbReference type="GO" id="GO:0000976">
    <property type="term" value="F:transcription cis-regulatory region binding"/>
    <property type="evidence" value="ECO:0007669"/>
    <property type="project" value="TreeGrafter"/>
</dbReference>
<keyword evidence="7" id="KW-1185">Reference proteome</keyword>
<dbReference type="PRINTS" id="PR00455">
    <property type="entry name" value="HTHTETR"/>
</dbReference>
<name>A0A8H9IIQ6_9BURK</name>
<reference evidence="7" key="1">
    <citation type="journal article" date="2019" name="Int. J. Syst. Evol. Microbiol.">
        <title>The Global Catalogue of Microorganisms (GCM) 10K type strain sequencing project: providing services to taxonomists for standard genome sequencing and annotation.</title>
        <authorList>
            <consortium name="The Broad Institute Genomics Platform"/>
            <consortium name="The Broad Institute Genome Sequencing Center for Infectious Disease"/>
            <person name="Wu L."/>
            <person name="Ma J."/>
        </authorList>
    </citation>
    <scope>NUCLEOTIDE SEQUENCE [LARGE SCALE GENOMIC DNA]</scope>
    <source>
        <strain evidence="7">KCTC 42083</strain>
    </source>
</reference>
<evidence type="ECO:0000256" key="4">
    <source>
        <dbReference type="PROSITE-ProRule" id="PRU00335"/>
    </source>
</evidence>
<dbReference type="InterPro" id="IPR050109">
    <property type="entry name" value="HTH-type_TetR-like_transc_reg"/>
</dbReference>
<dbReference type="Gene3D" id="1.10.10.60">
    <property type="entry name" value="Homeodomain-like"/>
    <property type="match status" value="1"/>
</dbReference>
<comment type="caution">
    <text evidence="6">The sequence shown here is derived from an EMBL/GenBank/DDBJ whole genome shotgun (WGS) entry which is preliminary data.</text>
</comment>